<comment type="caution">
    <text evidence="1">The sequence shown here is derived from an EMBL/GenBank/DDBJ whole genome shotgun (WGS) entry which is preliminary data.</text>
</comment>
<dbReference type="RefSeq" id="WP_160801015.1">
    <property type="nucleotide sequence ID" value="NZ_WUUL01000004.1"/>
</dbReference>
<dbReference type="AlphaFoldDB" id="A0A6I4VUU6"/>
<keyword evidence="2" id="KW-1185">Reference proteome</keyword>
<reference evidence="1 2" key="1">
    <citation type="submission" date="2019-12" db="EMBL/GenBank/DDBJ databases">
        <title>Whole-genome analyses of novel actinobacteria.</title>
        <authorList>
            <person name="Sahin N."/>
            <person name="Saygin H."/>
        </authorList>
    </citation>
    <scope>NUCLEOTIDE SEQUENCE [LARGE SCALE GENOMIC DNA]</scope>
    <source>
        <strain evidence="1 2">KC615</strain>
    </source>
</reference>
<gene>
    <name evidence="1" type="ORF">GSM42_07940</name>
</gene>
<dbReference type="Proteomes" id="UP000430692">
    <property type="component" value="Unassembled WGS sequence"/>
</dbReference>
<proteinExistence type="predicted"/>
<accession>A0A6I4VUU6</accession>
<name>A0A6I4VUU6_9BACL</name>
<evidence type="ECO:0000313" key="1">
    <source>
        <dbReference type="EMBL" id="MXQ53660.1"/>
    </source>
</evidence>
<sequence>MGIHAVSVGKRQSCSARVVVAKGGLITKLEVTSHADNCGCSKSTVLPELIKEYGGQLFLGITGCGDLKYKGRLGMKRLVPC</sequence>
<dbReference type="EMBL" id="WUUL01000004">
    <property type="protein sequence ID" value="MXQ53660.1"/>
    <property type="molecule type" value="Genomic_DNA"/>
</dbReference>
<protein>
    <submittedName>
        <fullName evidence="1">Uncharacterized protein</fullName>
    </submittedName>
</protein>
<evidence type="ECO:0000313" key="2">
    <source>
        <dbReference type="Proteomes" id="UP000430692"/>
    </source>
</evidence>
<organism evidence="1 2">
    <name type="scientific">Shimazuella alba</name>
    <dbReference type="NCBI Taxonomy" id="2690964"/>
    <lineage>
        <taxon>Bacteria</taxon>
        <taxon>Bacillati</taxon>
        <taxon>Bacillota</taxon>
        <taxon>Bacilli</taxon>
        <taxon>Bacillales</taxon>
        <taxon>Thermoactinomycetaceae</taxon>
        <taxon>Shimazuella</taxon>
    </lineage>
</organism>